<reference evidence="2" key="1">
    <citation type="journal article" date="2022" name="bioRxiv">
        <title>Sequencing and chromosome-scale assembly of the giantPleurodeles waltlgenome.</title>
        <authorList>
            <person name="Brown T."/>
            <person name="Elewa A."/>
            <person name="Iarovenko S."/>
            <person name="Subramanian E."/>
            <person name="Araus A.J."/>
            <person name="Petzold A."/>
            <person name="Susuki M."/>
            <person name="Suzuki K.-i.T."/>
            <person name="Hayashi T."/>
            <person name="Toyoda A."/>
            <person name="Oliveira C."/>
            <person name="Osipova E."/>
            <person name="Leigh N.D."/>
            <person name="Simon A."/>
            <person name="Yun M.H."/>
        </authorList>
    </citation>
    <scope>NUCLEOTIDE SEQUENCE</scope>
    <source>
        <strain evidence="2">20211129_DDA</strain>
        <tissue evidence="2">Liver</tissue>
    </source>
</reference>
<accession>A0AAV7LMQ0</accession>
<keyword evidence="3" id="KW-1185">Reference proteome</keyword>
<gene>
    <name evidence="2" type="ORF">NDU88_005960</name>
</gene>
<evidence type="ECO:0000313" key="2">
    <source>
        <dbReference type="EMBL" id="KAJ1092850.1"/>
    </source>
</evidence>
<organism evidence="2 3">
    <name type="scientific">Pleurodeles waltl</name>
    <name type="common">Iberian ribbed newt</name>
    <dbReference type="NCBI Taxonomy" id="8319"/>
    <lineage>
        <taxon>Eukaryota</taxon>
        <taxon>Metazoa</taxon>
        <taxon>Chordata</taxon>
        <taxon>Craniata</taxon>
        <taxon>Vertebrata</taxon>
        <taxon>Euteleostomi</taxon>
        <taxon>Amphibia</taxon>
        <taxon>Batrachia</taxon>
        <taxon>Caudata</taxon>
        <taxon>Salamandroidea</taxon>
        <taxon>Salamandridae</taxon>
        <taxon>Pleurodelinae</taxon>
        <taxon>Pleurodeles</taxon>
    </lineage>
</organism>
<name>A0AAV7LMQ0_PLEWA</name>
<sequence length="127" mass="14141">MFSKVPGRTLLIQHPIRTSGDTVARQRPYRIPEAKRQIVEQERPDEAKGESRTRDKRGAAPLKTSTTGAEKTPQTTVDRKPLSEAQSPVPVAQETLTAFRPRFGKSVAPSGREVMGQHNKREQQKGV</sequence>
<dbReference type="Proteomes" id="UP001066276">
    <property type="component" value="Chromosome 11"/>
</dbReference>
<feature type="region of interest" description="Disordered" evidence="1">
    <location>
        <begin position="1"/>
        <end position="127"/>
    </location>
</feature>
<evidence type="ECO:0000256" key="1">
    <source>
        <dbReference type="SAM" id="MobiDB-lite"/>
    </source>
</evidence>
<dbReference type="EMBL" id="JANPWB010000015">
    <property type="protein sequence ID" value="KAJ1092850.1"/>
    <property type="molecule type" value="Genomic_DNA"/>
</dbReference>
<feature type="compositionally biased region" description="Basic and acidic residues" evidence="1">
    <location>
        <begin position="30"/>
        <end position="58"/>
    </location>
</feature>
<proteinExistence type="predicted"/>
<feature type="compositionally biased region" description="Polar residues" evidence="1">
    <location>
        <begin position="63"/>
        <end position="76"/>
    </location>
</feature>
<comment type="caution">
    <text evidence="2">The sequence shown here is derived from an EMBL/GenBank/DDBJ whole genome shotgun (WGS) entry which is preliminary data.</text>
</comment>
<dbReference type="AlphaFoldDB" id="A0AAV7LMQ0"/>
<protein>
    <submittedName>
        <fullName evidence="2">Uncharacterized protein</fullName>
    </submittedName>
</protein>
<evidence type="ECO:0000313" key="3">
    <source>
        <dbReference type="Proteomes" id="UP001066276"/>
    </source>
</evidence>